<sequence length="99" mass="10528">MTQIMNDHNGVDSRMAGFFQKRGKAATPLLGSRAGPAYGNSWVVFGTAAQAGRNGIVSEGSDVNLLLPRRKLSLELLERPCALLLLNMMPQLLGLSCGG</sequence>
<keyword evidence="2" id="KW-1185">Reference proteome</keyword>
<dbReference type="Proteomes" id="UP001216558">
    <property type="component" value="Unassembled WGS sequence"/>
</dbReference>
<accession>A0ABT5JM77</accession>
<name>A0ABT5JM77_9SPHN</name>
<comment type="caution">
    <text evidence="1">The sequence shown here is derived from an EMBL/GenBank/DDBJ whole genome shotgun (WGS) entry which is preliminary data.</text>
</comment>
<evidence type="ECO:0000313" key="2">
    <source>
        <dbReference type="Proteomes" id="UP001216558"/>
    </source>
</evidence>
<evidence type="ECO:0000313" key="1">
    <source>
        <dbReference type="EMBL" id="MDC8753845.1"/>
    </source>
</evidence>
<protein>
    <submittedName>
        <fullName evidence="1">Uncharacterized protein</fullName>
    </submittedName>
</protein>
<reference evidence="1 2" key="1">
    <citation type="submission" date="2022-10" db="EMBL/GenBank/DDBJ databases">
        <title>Erythrobacter sp. sf7 Genome sequencing.</title>
        <authorList>
            <person name="Park S."/>
        </authorList>
    </citation>
    <scope>NUCLEOTIDE SEQUENCE [LARGE SCALE GENOMIC DNA]</scope>
    <source>
        <strain evidence="2">sf7</strain>
    </source>
</reference>
<dbReference type="EMBL" id="JAQQXQ010000002">
    <property type="protein sequence ID" value="MDC8753845.1"/>
    <property type="molecule type" value="Genomic_DNA"/>
</dbReference>
<organism evidence="1 2">
    <name type="scientific">Erythrobacter fulvus</name>
    <dbReference type="NCBI Taxonomy" id="2987523"/>
    <lineage>
        <taxon>Bacteria</taxon>
        <taxon>Pseudomonadati</taxon>
        <taxon>Pseudomonadota</taxon>
        <taxon>Alphaproteobacteria</taxon>
        <taxon>Sphingomonadales</taxon>
        <taxon>Erythrobacteraceae</taxon>
        <taxon>Erythrobacter/Porphyrobacter group</taxon>
        <taxon>Erythrobacter</taxon>
    </lineage>
</organism>
<proteinExistence type="predicted"/>
<gene>
    <name evidence="1" type="ORF">OIK40_04220</name>
</gene>